<accession>A0A4S3IZC6</accession>
<gene>
    <name evidence="1" type="ORF">EYZ11_012777</name>
</gene>
<evidence type="ECO:0000313" key="2">
    <source>
        <dbReference type="Proteomes" id="UP000308092"/>
    </source>
</evidence>
<dbReference type="STRING" id="1220188.A0A4S3IZC6"/>
<dbReference type="AlphaFoldDB" id="A0A4S3IZC6"/>
<keyword evidence="2" id="KW-1185">Reference proteome</keyword>
<name>A0A4S3IZC6_9EURO</name>
<protein>
    <submittedName>
        <fullName evidence="1">Uncharacterized protein</fullName>
    </submittedName>
</protein>
<dbReference type="Proteomes" id="UP000308092">
    <property type="component" value="Unassembled WGS sequence"/>
</dbReference>
<proteinExistence type="predicted"/>
<sequence>MKACHEGIYKIFEKYKGTSTNAQNSSRQDIAFTIRNSIGQKGVHCVHFLDELIQLIPQGIACFNKTLENIVVRKRDGKLIIKFADSSEDKALL</sequence>
<comment type="caution">
    <text evidence="1">The sequence shown here is derived from an EMBL/GenBank/DDBJ whole genome shotgun (WGS) entry which is preliminary data.</text>
</comment>
<dbReference type="VEuPathDB" id="FungiDB:EYZ11_012777"/>
<evidence type="ECO:0000313" key="1">
    <source>
        <dbReference type="EMBL" id="THC87776.1"/>
    </source>
</evidence>
<dbReference type="EMBL" id="SOSA01001047">
    <property type="protein sequence ID" value="THC87776.1"/>
    <property type="molecule type" value="Genomic_DNA"/>
</dbReference>
<organism evidence="1 2">
    <name type="scientific">Aspergillus tanneri</name>
    <dbReference type="NCBI Taxonomy" id="1220188"/>
    <lineage>
        <taxon>Eukaryota</taxon>
        <taxon>Fungi</taxon>
        <taxon>Dikarya</taxon>
        <taxon>Ascomycota</taxon>
        <taxon>Pezizomycotina</taxon>
        <taxon>Eurotiomycetes</taxon>
        <taxon>Eurotiomycetidae</taxon>
        <taxon>Eurotiales</taxon>
        <taxon>Aspergillaceae</taxon>
        <taxon>Aspergillus</taxon>
        <taxon>Aspergillus subgen. Circumdati</taxon>
    </lineage>
</organism>
<reference evidence="1 2" key="1">
    <citation type="submission" date="2019-03" db="EMBL/GenBank/DDBJ databases">
        <title>The genome sequence of a newly discovered highly antifungal drug resistant Aspergillus species, Aspergillus tanneri NIH 1004.</title>
        <authorList>
            <person name="Mounaud S."/>
            <person name="Singh I."/>
            <person name="Joardar V."/>
            <person name="Pakala S."/>
            <person name="Pakala S."/>
            <person name="Venepally P."/>
            <person name="Hoover J."/>
            <person name="Nierman W."/>
            <person name="Chung J."/>
            <person name="Losada L."/>
        </authorList>
    </citation>
    <scope>NUCLEOTIDE SEQUENCE [LARGE SCALE GENOMIC DNA]</scope>
    <source>
        <strain evidence="1 2">NIH1004</strain>
    </source>
</reference>